<dbReference type="Proteomes" id="UP001189429">
    <property type="component" value="Unassembled WGS sequence"/>
</dbReference>
<sequence length="888" mass="98789">MSGHQAILGGDWNMSPEALLESGFPEKLEGSLIKPAGSGTCRSLGGLNFLDYFVCTGGIAKGIQSTSIVQVAQLTPHKPVHLQLFPRLAQLCALTFRKPPPIPRERPIGVGRSPPDWGEVQDAAEGCLGTALSGQISEAQERLDWVYGRWADLAERELCDLAQITLPYYGARSKSPQLHWVPIIKDKAPPFRHPKLFAGKWVYHRFQDLIIEFREGALEASKTRESLLKPPSFVLIVGCVEWDQYLSTIQSLARAVPVGKITSGESQQLGKSEWLEAAQDALVLVQQYVTKLQGEARLDGEMGWKNWLLTKIKEGGKNAHLASKEAHGWKATTTLSAGGLVLSDPLSLLKSEASGWAELWHAGSEAPDCLFEGVCQPLPMVSTDQIRSTSAAFKATTAQAVDGFHMRHYSWLSDSALAVVSLLFAIFESLSSLPRQLQIIQLEQALVHECGCSISLSKAGQGNLVCSDGAVARELQIFLGDRTGPLADSIVDLGIDFTAGRSRRKAYIRRALRESKFKIRMANLKAKSRKVRMMKKQITSHAKRIWVSGPLPGVLYGSEVHGISDGELHRIRQQAGSVMGPSCKGRSLTSLLILEDEPTWLAAVAPLVRYSKELWCAHSGAYRWCFSFTELREAWSIFFAKPPPATWRDVTGPFSALYMCLKRIQWKMIDWVSWENDFGEKLILTEVSPGLLKILLRQAVLRSLERVAAQKSVLEVPRLCFDVLKRSLHSSKFSPAGKAAIRLIGCDASWTRVRARCLGYQLESVECPLCGQGPDTLLHRLWRCEACAEERAEIVSDECQKLVDDMDSENPQDLLLLTRGIFPHPGDYWPRPDKECKTVWQWEEDVTEEDGMVRGELFLDGSCTRCIVPELNRAAWGLAIYDRAFRFL</sequence>
<comment type="caution">
    <text evidence="1">The sequence shown here is derived from an EMBL/GenBank/DDBJ whole genome shotgun (WGS) entry which is preliminary data.</text>
</comment>
<reference evidence="1" key="1">
    <citation type="submission" date="2023-10" db="EMBL/GenBank/DDBJ databases">
        <authorList>
            <person name="Chen Y."/>
            <person name="Shah S."/>
            <person name="Dougan E. K."/>
            <person name="Thang M."/>
            <person name="Chan C."/>
        </authorList>
    </citation>
    <scope>NUCLEOTIDE SEQUENCE [LARGE SCALE GENOMIC DNA]</scope>
</reference>
<proteinExistence type="predicted"/>
<evidence type="ECO:0000313" key="2">
    <source>
        <dbReference type="Proteomes" id="UP001189429"/>
    </source>
</evidence>
<protein>
    <submittedName>
        <fullName evidence="1">Uncharacterized protein</fullName>
    </submittedName>
</protein>
<accession>A0ABN9PYY4</accession>
<organism evidence="1 2">
    <name type="scientific">Prorocentrum cordatum</name>
    <dbReference type="NCBI Taxonomy" id="2364126"/>
    <lineage>
        <taxon>Eukaryota</taxon>
        <taxon>Sar</taxon>
        <taxon>Alveolata</taxon>
        <taxon>Dinophyceae</taxon>
        <taxon>Prorocentrales</taxon>
        <taxon>Prorocentraceae</taxon>
        <taxon>Prorocentrum</taxon>
    </lineage>
</organism>
<gene>
    <name evidence="1" type="ORF">PCOR1329_LOCUS7263</name>
</gene>
<keyword evidence="2" id="KW-1185">Reference proteome</keyword>
<feature type="non-terminal residue" evidence="1">
    <location>
        <position position="888"/>
    </location>
</feature>
<dbReference type="EMBL" id="CAUYUJ010001969">
    <property type="protein sequence ID" value="CAK0798541.1"/>
    <property type="molecule type" value="Genomic_DNA"/>
</dbReference>
<feature type="non-terminal residue" evidence="1">
    <location>
        <position position="1"/>
    </location>
</feature>
<evidence type="ECO:0000313" key="1">
    <source>
        <dbReference type="EMBL" id="CAK0798541.1"/>
    </source>
</evidence>
<name>A0ABN9PYY4_9DINO</name>